<protein>
    <submittedName>
        <fullName evidence="1">Uncharacterized protein</fullName>
    </submittedName>
</protein>
<reference evidence="1" key="1">
    <citation type="submission" date="2021-01" db="EMBL/GenBank/DDBJ databases">
        <authorList>
            <person name="Corre E."/>
            <person name="Pelletier E."/>
            <person name="Niang G."/>
            <person name="Scheremetjew M."/>
            <person name="Finn R."/>
            <person name="Kale V."/>
            <person name="Holt S."/>
            <person name="Cochrane G."/>
            <person name="Meng A."/>
            <person name="Brown T."/>
            <person name="Cohen L."/>
        </authorList>
    </citation>
    <scope>NUCLEOTIDE SEQUENCE</scope>
</reference>
<gene>
    <name evidence="1" type="ORF">NSCI0253_LOCUS36164</name>
</gene>
<accession>A0A7S1FDL0</accession>
<name>A0A7S1FDL0_NOCSC</name>
<organism evidence="1">
    <name type="scientific">Noctiluca scintillans</name>
    <name type="common">Sea sparkle</name>
    <name type="synonym">Red tide dinoflagellate</name>
    <dbReference type="NCBI Taxonomy" id="2966"/>
    <lineage>
        <taxon>Eukaryota</taxon>
        <taxon>Sar</taxon>
        <taxon>Alveolata</taxon>
        <taxon>Dinophyceae</taxon>
        <taxon>Noctilucales</taxon>
        <taxon>Noctilucaceae</taxon>
        <taxon>Noctiluca</taxon>
    </lineage>
</organism>
<proteinExistence type="predicted"/>
<evidence type="ECO:0000313" key="1">
    <source>
        <dbReference type="EMBL" id="CAD8861809.1"/>
    </source>
</evidence>
<dbReference type="EMBL" id="HBFQ01050741">
    <property type="protein sequence ID" value="CAD8861809.1"/>
    <property type="molecule type" value="Transcribed_RNA"/>
</dbReference>
<dbReference type="AlphaFoldDB" id="A0A7S1FDL0"/>
<sequence>MQLHSLRAKELGTPIQPGCRLSSAASSRPRAHSGGLHCTRAAEDAAEQVLRLTTPRGFRPGHSLSCTKQRAQDNSDIAYAARPRTPRGYRPSHLRVPRATYMLASGGEGLSSRGAAHLGGESYGGTYGSPKHRDGSVKESLTDHIFPEPRGRIARMGHLTHNLYHRRSLQVHRDTSAPEAKGSMTFRTTSADIGSATRHPVL</sequence>